<dbReference type="EMBL" id="WIGM01001277">
    <property type="protein sequence ID" value="KAF6802333.1"/>
    <property type="molecule type" value="Genomic_DNA"/>
</dbReference>
<dbReference type="AlphaFoldDB" id="A0A8H6IXA0"/>
<keyword evidence="1" id="KW-1133">Transmembrane helix</keyword>
<keyword evidence="1" id="KW-0472">Membrane</keyword>
<evidence type="ECO:0000313" key="2">
    <source>
        <dbReference type="EMBL" id="KAF6802333.1"/>
    </source>
</evidence>
<gene>
    <name evidence="2" type="ORF">CMUS01_15383</name>
</gene>
<keyword evidence="1" id="KW-0812">Transmembrane</keyword>
<dbReference type="OrthoDB" id="4847662at2759"/>
<keyword evidence="3" id="KW-1185">Reference proteome</keyword>
<protein>
    <submittedName>
        <fullName evidence="2">Uncharacterized protein</fullName>
    </submittedName>
</protein>
<comment type="caution">
    <text evidence="2">The sequence shown here is derived from an EMBL/GenBank/DDBJ whole genome shotgun (WGS) entry which is preliminary data.</text>
</comment>
<name>A0A8H6IXA0_9PEZI</name>
<reference evidence="2" key="1">
    <citation type="journal article" date="2020" name="Phytopathology">
        <title>Genome Sequence Resources of Colletotrichum truncatum, C. plurivorum, C. musicola, and C. sojae: Four Species Pathogenic to Soybean (Glycine max).</title>
        <authorList>
            <person name="Rogerio F."/>
            <person name="Boufleur T.R."/>
            <person name="Ciampi-Guillardi M."/>
            <person name="Sukno S.A."/>
            <person name="Thon M.R."/>
            <person name="Massola Junior N.S."/>
            <person name="Baroncelli R."/>
        </authorList>
    </citation>
    <scope>NUCLEOTIDE SEQUENCE</scope>
    <source>
        <strain evidence="2">LFN0074</strain>
    </source>
</reference>
<evidence type="ECO:0000313" key="3">
    <source>
        <dbReference type="Proteomes" id="UP000639643"/>
    </source>
</evidence>
<accession>A0A8H6IXA0</accession>
<feature type="transmembrane region" description="Helical" evidence="1">
    <location>
        <begin position="49"/>
        <end position="70"/>
    </location>
</feature>
<evidence type="ECO:0000256" key="1">
    <source>
        <dbReference type="SAM" id="Phobius"/>
    </source>
</evidence>
<feature type="transmembrane region" description="Helical" evidence="1">
    <location>
        <begin position="90"/>
        <end position="107"/>
    </location>
</feature>
<sequence length="347" mass="38609">MQERPETPAQGEHTDMVVVDGKASDPIATTSTLESQRLSPGVITQLLEWAWNGIVTLLPLFFIVLSIIALRLNGEPTSKYGTTVLKVTRLSPTIYPILFVMVTARFYKSLARWSLERPRGIRLCALEQISGSQSFASAIERFFTVPISIESNVEATNSTFYYGYTDLQSSSYIGANAWSTERSMVTSIYTTVLLSDTKSKCAWSDPWQNLRIPMLPRTESNNMNGLWRQVNSTALALGHDTYASLVGLKVQGLHFGDRTTKYDFNVSSSYVEFTCSQARIFSSRDEADNFLSDTEFNLTARLNHSEDGGRNSAIKISLHNNATGRFFGTNAVDHVPPLHLSYIARSG</sequence>
<organism evidence="2 3">
    <name type="scientific">Colletotrichum musicola</name>
    <dbReference type="NCBI Taxonomy" id="2175873"/>
    <lineage>
        <taxon>Eukaryota</taxon>
        <taxon>Fungi</taxon>
        <taxon>Dikarya</taxon>
        <taxon>Ascomycota</taxon>
        <taxon>Pezizomycotina</taxon>
        <taxon>Sordariomycetes</taxon>
        <taxon>Hypocreomycetidae</taxon>
        <taxon>Glomerellales</taxon>
        <taxon>Glomerellaceae</taxon>
        <taxon>Colletotrichum</taxon>
        <taxon>Colletotrichum orchidearum species complex</taxon>
    </lineage>
</organism>
<proteinExistence type="predicted"/>
<dbReference type="Proteomes" id="UP000639643">
    <property type="component" value="Unassembled WGS sequence"/>
</dbReference>